<keyword evidence="2" id="KW-0378">Hydrolase</keyword>
<dbReference type="Pfam" id="PF00293">
    <property type="entry name" value="NUDIX"/>
    <property type="match status" value="1"/>
</dbReference>
<keyword evidence="5" id="KW-1185">Reference proteome</keyword>
<comment type="cofactor">
    <cofactor evidence="1">
        <name>Mg(2+)</name>
        <dbReference type="ChEBI" id="CHEBI:18420"/>
    </cofactor>
</comment>
<dbReference type="Gene3D" id="3.90.79.10">
    <property type="entry name" value="Nucleoside Triphosphate Pyrophosphohydrolase"/>
    <property type="match status" value="1"/>
</dbReference>
<sequence length="166" mass="18153">MFLLKILPAPLHRALYRLAHWARKQVWKVRRSNVSGVRVLALDEAGRVLLVRHSYGTRSWMPPGGGFGGEEDPVAAGRRELAEETGCGLHAARLVAVVDEDLHGATNRVHIVAGRAEGQAMPDRREIVAARFFPLDALPGAMGKGLADSICGWVETYRAQGPSQQR</sequence>
<dbReference type="SUPFAM" id="SSF55811">
    <property type="entry name" value="Nudix"/>
    <property type="match status" value="1"/>
</dbReference>
<dbReference type="InterPro" id="IPR015797">
    <property type="entry name" value="NUDIX_hydrolase-like_dom_sf"/>
</dbReference>
<comment type="caution">
    <text evidence="4">The sequence shown here is derived from an EMBL/GenBank/DDBJ whole genome shotgun (WGS) entry which is preliminary data.</text>
</comment>
<dbReference type="EMBL" id="JALHLG010000007">
    <property type="protein sequence ID" value="MCJ2186571.1"/>
    <property type="molecule type" value="Genomic_DNA"/>
</dbReference>
<proteinExistence type="predicted"/>
<protein>
    <submittedName>
        <fullName evidence="4">NUDIX domain-containing protein</fullName>
    </submittedName>
</protein>
<dbReference type="InterPro" id="IPR000086">
    <property type="entry name" value="NUDIX_hydrolase_dom"/>
</dbReference>
<organism evidence="4 5">
    <name type="scientific">Novosphingobium beihaiensis</name>
    <dbReference type="NCBI Taxonomy" id="2930389"/>
    <lineage>
        <taxon>Bacteria</taxon>
        <taxon>Pseudomonadati</taxon>
        <taxon>Pseudomonadota</taxon>
        <taxon>Alphaproteobacteria</taxon>
        <taxon>Sphingomonadales</taxon>
        <taxon>Sphingomonadaceae</taxon>
        <taxon>Novosphingobium</taxon>
    </lineage>
</organism>
<gene>
    <name evidence="4" type="ORF">MTR66_07055</name>
</gene>
<dbReference type="PROSITE" id="PS51462">
    <property type="entry name" value="NUDIX"/>
    <property type="match status" value="1"/>
</dbReference>
<dbReference type="PANTHER" id="PTHR43046:SF14">
    <property type="entry name" value="MUTT_NUDIX FAMILY PROTEIN"/>
    <property type="match status" value="1"/>
</dbReference>
<dbReference type="PANTHER" id="PTHR43046">
    <property type="entry name" value="GDP-MANNOSE MANNOSYL HYDROLASE"/>
    <property type="match status" value="1"/>
</dbReference>
<reference evidence="4 5" key="1">
    <citation type="submission" date="2022-04" db="EMBL/GenBank/DDBJ databases">
        <title>Identification of a novel bacterium isolated from mangrove sediments.</title>
        <authorList>
            <person name="Pan X."/>
        </authorList>
    </citation>
    <scope>NUCLEOTIDE SEQUENCE [LARGE SCALE GENOMIC DNA]</scope>
    <source>
        <strain evidence="4 5">B2638</strain>
    </source>
</reference>
<dbReference type="Proteomes" id="UP001202281">
    <property type="component" value="Unassembled WGS sequence"/>
</dbReference>
<evidence type="ECO:0000313" key="4">
    <source>
        <dbReference type="EMBL" id="MCJ2186571.1"/>
    </source>
</evidence>
<evidence type="ECO:0000313" key="5">
    <source>
        <dbReference type="Proteomes" id="UP001202281"/>
    </source>
</evidence>
<accession>A0ABT0BP09</accession>
<name>A0ABT0BP09_9SPHN</name>
<dbReference type="RefSeq" id="WP_243919149.1">
    <property type="nucleotide sequence ID" value="NZ_JALHLG010000007.1"/>
</dbReference>
<evidence type="ECO:0000256" key="2">
    <source>
        <dbReference type="ARBA" id="ARBA00022801"/>
    </source>
</evidence>
<evidence type="ECO:0000256" key="1">
    <source>
        <dbReference type="ARBA" id="ARBA00001946"/>
    </source>
</evidence>
<evidence type="ECO:0000259" key="3">
    <source>
        <dbReference type="PROSITE" id="PS51462"/>
    </source>
</evidence>
<feature type="domain" description="Nudix hydrolase" evidence="3">
    <location>
        <begin position="32"/>
        <end position="155"/>
    </location>
</feature>